<protein>
    <submittedName>
        <fullName evidence="6">Transcriptional regulator</fullName>
    </submittedName>
</protein>
<evidence type="ECO:0000256" key="2">
    <source>
        <dbReference type="ARBA" id="ARBA00023015"/>
    </source>
</evidence>
<dbReference type="PANTHER" id="PTHR30419">
    <property type="entry name" value="HTH-TYPE TRANSCRIPTIONAL REGULATOR YBHD"/>
    <property type="match status" value="1"/>
</dbReference>
<reference evidence="6" key="2">
    <citation type="submission" date="2020-09" db="EMBL/GenBank/DDBJ databases">
        <authorList>
            <person name="Sun Q."/>
            <person name="Zhou Y."/>
        </authorList>
    </citation>
    <scope>NUCLEOTIDE SEQUENCE</scope>
    <source>
        <strain evidence="6">CGMCC 1.10998</strain>
    </source>
</reference>
<dbReference type="InterPro" id="IPR036388">
    <property type="entry name" value="WH-like_DNA-bd_sf"/>
</dbReference>
<dbReference type="SUPFAM" id="SSF46785">
    <property type="entry name" value="Winged helix' DNA-binding domain"/>
    <property type="match status" value="1"/>
</dbReference>
<dbReference type="Gene3D" id="1.10.10.10">
    <property type="entry name" value="Winged helix-like DNA-binding domain superfamily/Winged helix DNA-binding domain"/>
    <property type="match status" value="1"/>
</dbReference>
<dbReference type="Pfam" id="PF03466">
    <property type="entry name" value="LysR_substrate"/>
    <property type="match status" value="1"/>
</dbReference>
<dbReference type="AlphaFoldDB" id="A0A916USV8"/>
<proteinExistence type="inferred from homology"/>
<dbReference type="InterPro" id="IPR050950">
    <property type="entry name" value="HTH-type_LysR_regulators"/>
</dbReference>
<evidence type="ECO:0000313" key="6">
    <source>
        <dbReference type="EMBL" id="GGC86727.1"/>
    </source>
</evidence>
<keyword evidence="4" id="KW-0804">Transcription</keyword>
<name>A0A916USV8_9BURK</name>
<dbReference type="Proteomes" id="UP000637423">
    <property type="component" value="Unassembled WGS sequence"/>
</dbReference>
<evidence type="ECO:0000256" key="3">
    <source>
        <dbReference type="ARBA" id="ARBA00023125"/>
    </source>
</evidence>
<dbReference type="Pfam" id="PF00126">
    <property type="entry name" value="HTH_1"/>
    <property type="match status" value="1"/>
</dbReference>
<dbReference type="SUPFAM" id="SSF53850">
    <property type="entry name" value="Periplasmic binding protein-like II"/>
    <property type="match status" value="1"/>
</dbReference>
<evidence type="ECO:0000256" key="1">
    <source>
        <dbReference type="ARBA" id="ARBA00009437"/>
    </source>
</evidence>
<dbReference type="PANTHER" id="PTHR30419:SF30">
    <property type="entry name" value="LYSR FAMILY TRANSCRIPTIONAL REGULATOR"/>
    <property type="match status" value="1"/>
</dbReference>
<reference evidence="6" key="1">
    <citation type="journal article" date="2014" name="Int. J. Syst. Evol. Microbiol.">
        <title>Complete genome sequence of Corynebacterium casei LMG S-19264T (=DSM 44701T), isolated from a smear-ripened cheese.</title>
        <authorList>
            <consortium name="US DOE Joint Genome Institute (JGI-PGF)"/>
            <person name="Walter F."/>
            <person name="Albersmeier A."/>
            <person name="Kalinowski J."/>
            <person name="Ruckert C."/>
        </authorList>
    </citation>
    <scope>NUCLEOTIDE SEQUENCE</scope>
    <source>
        <strain evidence="6">CGMCC 1.10998</strain>
    </source>
</reference>
<comment type="caution">
    <text evidence="6">The sequence shown here is derived from an EMBL/GenBank/DDBJ whole genome shotgun (WGS) entry which is preliminary data.</text>
</comment>
<keyword evidence="2" id="KW-0805">Transcription regulation</keyword>
<evidence type="ECO:0000313" key="7">
    <source>
        <dbReference type="Proteomes" id="UP000637423"/>
    </source>
</evidence>
<dbReference type="Gene3D" id="3.40.190.10">
    <property type="entry name" value="Periplasmic binding protein-like II"/>
    <property type="match status" value="2"/>
</dbReference>
<dbReference type="GO" id="GO:0005829">
    <property type="term" value="C:cytosol"/>
    <property type="evidence" value="ECO:0007669"/>
    <property type="project" value="TreeGrafter"/>
</dbReference>
<dbReference type="PROSITE" id="PS50931">
    <property type="entry name" value="HTH_LYSR"/>
    <property type="match status" value="1"/>
</dbReference>
<feature type="domain" description="HTH lysR-type" evidence="5">
    <location>
        <begin position="1"/>
        <end position="34"/>
    </location>
</feature>
<keyword evidence="3" id="KW-0238">DNA-binding</keyword>
<dbReference type="GO" id="GO:0003677">
    <property type="term" value="F:DNA binding"/>
    <property type="evidence" value="ECO:0007669"/>
    <property type="project" value="UniProtKB-KW"/>
</dbReference>
<dbReference type="EMBL" id="BMED01000004">
    <property type="protein sequence ID" value="GGC86727.1"/>
    <property type="molecule type" value="Genomic_DNA"/>
</dbReference>
<keyword evidence="7" id="KW-1185">Reference proteome</keyword>
<evidence type="ECO:0000256" key="4">
    <source>
        <dbReference type="ARBA" id="ARBA00023163"/>
    </source>
</evidence>
<accession>A0A916USV8</accession>
<comment type="similarity">
    <text evidence="1">Belongs to the LysR transcriptional regulatory family.</text>
</comment>
<dbReference type="InterPro" id="IPR036390">
    <property type="entry name" value="WH_DNA-bd_sf"/>
</dbReference>
<gene>
    <name evidence="6" type="ORF">GCM10011396_37550</name>
</gene>
<dbReference type="InterPro" id="IPR005119">
    <property type="entry name" value="LysR_subst-bd"/>
</dbReference>
<evidence type="ECO:0000259" key="5">
    <source>
        <dbReference type="PROSITE" id="PS50931"/>
    </source>
</evidence>
<dbReference type="InterPro" id="IPR000847">
    <property type="entry name" value="LysR_HTH_N"/>
</dbReference>
<sequence>MHLSQPALSRSIQALEDELGMQLCERQARGVTLTAGGKMVLERARRVTAEARALDRDVHLLKNHELGEIRFGFGPHPAAMLMADVLGTLSNAYPGLTVHAEVNNWTSLLEGLHAENLDFFIVDRRAVLASPGLATRLMATHQGGWFARPEHPLFRQENITLSDLRRSRLASVPLPVHMHQAMRRMLKYKPSELLKFHVECNSVFVLKQLAEQSDTLIYGLQLTMQQELQQGSLRQLHIEDSKGFSMQFMLIHLDHRSLSTTAQQAISILLEHDKQLQ</sequence>
<organism evidence="6 7">
    <name type="scientific">Undibacterium terreum</name>
    <dbReference type="NCBI Taxonomy" id="1224302"/>
    <lineage>
        <taxon>Bacteria</taxon>
        <taxon>Pseudomonadati</taxon>
        <taxon>Pseudomonadota</taxon>
        <taxon>Betaproteobacteria</taxon>
        <taxon>Burkholderiales</taxon>
        <taxon>Oxalobacteraceae</taxon>
        <taxon>Undibacterium</taxon>
    </lineage>
</organism>
<dbReference type="GO" id="GO:0003700">
    <property type="term" value="F:DNA-binding transcription factor activity"/>
    <property type="evidence" value="ECO:0007669"/>
    <property type="project" value="InterPro"/>
</dbReference>